<organism evidence="2 3">
    <name type="scientific">Aspergillus carbonarius (strain ITEM 5010)</name>
    <dbReference type="NCBI Taxonomy" id="602072"/>
    <lineage>
        <taxon>Eukaryota</taxon>
        <taxon>Fungi</taxon>
        <taxon>Dikarya</taxon>
        <taxon>Ascomycota</taxon>
        <taxon>Pezizomycotina</taxon>
        <taxon>Eurotiomycetes</taxon>
        <taxon>Eurotiomycetidae</taxon>
        <taxon>Eurotiales</taxon>
        <taxon>Aspergillaceae</taxon>
        <taxon>Aspergillus</taxon>
        <taxon>Aspergillus subgen. Circumdati</taxon>
    </lineage>
</organism>
<evidence type="ECO:0000256" key="1">
    <source>
        <dbReference type="SAM" id="Phobius"/>
    </source>
</evidence>
<name>A0A1R3RNT7_ASPC5</name>
<keyword evidence="1" id="KW-1133">Transmembrane helix</keyword>
<dbReference type="EMBL" id="KV907499">
    <property type="protein sequence ID" value="OOF96144.1"/>
    <property type="molecule type" value="Genomic_DNA"/>
</dbReference>
<sequence>MLFFSFPISLSLYDSGGYSFGFFISLTFPAFVYYFVCWLAIFTLSCSFFLYFSLFIFLLLPPSRFGLVLAAAGGTPHPLGTPLITPDIFIS</sequence>
<evidence type="ECO:0000313" key="3">
    <source>
        <dbReference type="Proteomes" id="UP000188318"/>
    </source>
</evidence>
<protein>
    <submittedName>
        <fullName evidence="2">Uncharacterized protein</fullName>
    </submittedName>
</protein>
<keyword evidence="1" id="KW-0812">Transmembrane</keyword>
<dbReference type="OrthoDB" id="5294180at2759"/>
<dbReference type="Proteomes" id="UP000188318">
    <property type="component" value="Unassembled WGS sequence"/>
</dbReference>
<evidence type="ECO:0000313" key="2">
    <source>
        <dbReference type="EMBL" id="OOF96144.1"/>
    </source>
</evidence>
<dbReference type="AlphaFoldDB" id="A0A1R3RNT7"/>
<accession>A0A1R3RNT7</accession>
<proteinExistence type="predicted"/>
<feature type="transmembrane region" description="Helical" evidence="1">
    <location>
        <begin position="31"/>
        <end position="60"/>
    </location>
</feature>
<reference evidence="3" key="1">
    <citation type="journal article" date="2017" name="Genome Biol.">
        <title>Comparative genomics reveals high biological diversity and specific adaptations in the industrially and medically important fungal genus Aspergillus.</title>
        <authorList>
            <person name="de Vries R.P."/>
            <person name="Riley R."/>
            <person name="Wiebenga A."/>
            <person name="Aguilar-Osorio G."/>
            <person name="Amillis S."/>
            <person name="Uchima C.A."/>
            <person name="Anderluh G."/>
            <person name="Asadollahi M."/>
            <person name="Askin M."/>
            <person name="Barry K."/>
            <person name="Battaglia E."/>
            <person name="Bayram O."/>
            <person name="Benocci T."/>
            <person name="Braus-Stromeyer S.A."/>
            <person name="Caldana C."/>
            <person name="Canovas D."/>
            <person name="Cerqueira G.C."/>
            <person name="Chen F."/>
            <person name="Chen W."/>
            <person name="Choi C."/>
            <person name="Clum A."/>
            <person name="Dos Santos R.A."/>
            <person name="Damasio A.R."/>
            <person name="Diallinas G."/>
            <person name="Emri T."/>
            <person name="Fekete E."/>
            <person name="Flipphi M."/>
            <person name="Freyberg S."/>
            <person name="Gallo A."/>
            <person name="Gournas C."/>
            <person name="Habgood R."/>
            <person name="Hainaut M."/>
            <person name="Harispe M.L."/>
            <person name="Henrissat B."/>
            <person name="Hilden K.S."/>
            <person name="Hope R."/>
            <person name="Hossain A."/>
            <person name="Karabika E."/>
            <person name="Karaffa L."/>
            <person name="Karanyi Z."/>
            <person name="Krasevec N."/>
            <person name="Kuo A."/>
            <person name="Kusch H."/>
            <person name="LaButti K."/>
            <person name="Lagendijk E.L."/>
            <person name="Lapidus A."/>
            <person name="Levasseur A."/>
            <person name="Lindquist E."/>
            <person name="Lipzen A."/>
            <person name="Logrieco A.F."/>
            <person name="MacCabe A."/>
            <person name="Maekelae M.R."/>
            <person name="Malavazi I."/>
            <person name="Melin P."/>
            <person name="Meyer V."/>
            <person name="Mielnichuk N."/>
            <person name="Miskei M."/>
            <person name="Molnar A.P."/>
            <person name="Mule G."/>
            <person name="Ngan C.Y."/>
            <person name="Orejas M."/>
            <person name="Orosz E."/>
            <person name="Ouedraogo J.P."/>
            <person name="Overkamp K.M."/>
            <person name="Park H.-S."/>
            <person name="Perrone G."/>
            <person name="Piumi F."/>
            <person name="Punt P.J."/>
            <person name="Ram A.F."/>
            <person name="Ramon A."/>
            <person name="Rauscher S."/>
            <person name="Record E."/>
            <person name="Riano-Pachon D.M."/>
            <person name="Robert V."/>
            <person name="Roehrig J."/>
            <person name="Ruller R."/>
            <person name="Salamov A."/>
            <person name="Salih N.S."/>
            <person name="Samson R.A."/>
            <person name="Sandor E."/>
            <person name="Sanguinetti M."/>
            <person name="Schuetze T."/>
            <person name="Sepcic K."/>
            <person name="Shelest E."/>
            <person name="Sherlock G."/>
            <person name="Sophianopoulou V."/>
            <person name="Squina F.M."/>
            <person name="Sun H."/>
            <person name="Susca A."/>
            <person name="Todd R.B."/>
            <person name="Tsang A."/>
            <person name="Unkles S.E."/>
            <person name="van de Wiele N."/>
            <person name="van Rossen-Uffink D."/>
            <person name="Oliveira J.V."/>
            <person name="Vesth T.C."/>
            <person name="Visser J."/>
            <person name="Yu J.-H."/>
            <person name="Zhou M."/>
            <person name="Andersen M.R."/>
            <person name="Archer D.B."/>
            <person name="Baker S.E."/>
            <person name="Benoit I."/>
            <person name="Brakhage A.A."/>
            <person name="Braus G.H."/>
            <person name="Fischer R."/>
            <person name="Frisvad J.C."/>
            <person name="Goldman G.H."/>
            <person name="Houbraken J."/>
            <person name="Oakley B."/>
            <person name="Pocsi I."/>
            <person name="Scazzocchio C."/>
            <person name="Seiboth B."/>
            <person name="vanKuyk P.A."/>
            <person name="Wortman J."/>
            <person name="Dyer P.S."/>
            <person name="Grigoriev I.V."/>
        </authorList>
    </citation>
    <scope>NUCLEOTIDE SEQUENCE [LARGE SCALE GENOMIC DNA]</scope>
    <source>
        <strain evidence="3">ITEM 5010</strain>
    </source>
</reference>
<keyword evidence="1" id="KW-0472">Membrane</keyword>
<keyword evidence="3" id="KW-1185">Reference proteome</keyword>
<dbReference type="VEuPathDB" id="FungiDB:ASPCADRAFT_146842"/>
<gene>
    <name evidence="2" type="ORF">ASPCADRAFT_146842</name>
</gene>